<keyword evidence="12" id="KW-1185">Reference proteome</keyword>
<evidence type="ECO:0000313" key="11">
    <source>
        <dbReference type="EMBL" id="GGY27217.1"/>
    </source>
</evidence>
<dbReference type="Pfam" id="PF00654">
    <property type="entry name" value="Voltage_CLC"/>
    <property type="match status" value="1"/>
</dbReference>
<accession>A0A918UBP8</accession>
<gene>
    <name evidence="11" type="primary">yadQ</name>
    <name evidence="11" type="ORF">GCM10011289_33300</name>
</gene>
<sequence>MPSTSFLQNPRHWVKRRLRFLQRSILLWRRRVPIWSGGILIGLMAVVLAKGSHISHELFYQAYSHSVWWALLITPAGLGLSVWLMNRFFGGSAGGGIPQAIAMLEPGTLSLRERILSFRAAIGKIILTTLSIASGASFGYEGPIVQIGAAIKYSLGHSAARYREGVTRSLILAGGAAGVAAAFNAPLAGIVFAIEEMGRAFDQRASGTILLSVILAGLTAMSINGDYNYFGIALVTLDPGQSWLAIPVCGVVAGLIGALTARLLLALTRKLPEPLALWRSRCPVCFAIVCGIVLALIGIASDGITFGTGYWRARDIIEGAAGLDSYGILKLVTVIISFVSGAPGGIFSPSLAVGAGIGLNVASWFPSYPHTAMIMLGMVAFFSGMTRAPLTGFVIVMEMTDSSSMIFPLMVTALIAAGISRVVCRHSLYETQARLYLNQQKARESAGEN</sequence>
<keyword evidence="6 10" id="KW-0472">Membrane</keyword>
<evidence type="ECO:0000256" key="6">
    <source>
        <dbReference type="ARBA" id="ARBA00023136"/>
    </source>
</evidence>
<dbReference type="SUPFAM" id="SSF81340">
    <property type="entry name" value="Clc chloride channel"/>
    <property type="match status" value="1"/>
</dbReference>
<feature type="transmembrane region" description="Helical" evidence="10">
    <location>
        <begin position="367"/>
        <end position="385"/>
    </location>
</feature>
<evidence type="ECO:0000313" key="12">
    <source>
        <dbReference type="Proteomes" id="UP000645257"/>
    </source>
</evidence>
<evidence type="ECO:0000256" key="8">
    <source>
        <dbReference type="ARBA" id="ARBA00023214"/>
    </source>
</evidence>
<feature type="transmembrane region" description="Helical" evidence="10">
    <location>
        <begin position="32"/>
        <end position="54"/>
    </location>
</feature>
<evidence type="ECO:0000256" key="10">
    <source>
        <dbReference type="SAM" id="Phobius"/>
    </source>
</evidence>
<feature type="transmembrane region" description="Helical" evidence="10">
    <location>
        <begin position="405"/>
        <end position="424"/>
    </location>
</feature>
<keyword evidence="7" id="KW-0869">Chloride channel</keyword>
<dbReference type="Proteomes" id="UP000645257">
    <property type="component" value="Unassembled WGS sequence"/>
</dbReference>
<dbReference type="Gene3D" id="1.10.3080.10">
    <property type="entry name" value="Clc chloride channel"/>
    <property type="match status" value="1"/>
</dbReference>
<dbReference type="InterPro" id="IPR001807">
    <property type="entry name" value="ClC"/>
</dbReference>
<evidence type="ECO:0000256" key="4">
    <source>
        <dbReference type="ARBA" id="ARBA00022989"/>
    </source>
</evidence>
<dbReference type="PANTHER" id="PTHR43427">
    <property type="entry name" value="CHLORIDE CHANNEL PROTEIN CLC-E"/>
    <property type="match status" value="1"/>
</dbReference>
<feature type="transmembrane region" description="Helical" evidence="10">
    <location>
        <begin position="205"/>
        <end position="223"/>
    </location>
</feature>
<dbReference type="EMBL" id="BMYX01000024">
    <property type="protein sequence ID" value="GGY27217.1"/>
    <property type="molecule type" value="Genomic_DNA"/>
</dbReference>
<comment type="subcellular location">
    <subcellularLocation>
        <location evidence="1">Membrane</location>
        <topology evidence="1">Multi-pass membrane protein</topology>
    </subcellularLocation>
</comment>
<dbReference type="InterPro" id="IPR014743">
    <property type="entry name" value="Cl-channel_core"/>
</dbReference>
<dbReference type="AlphaFoldDB" id="A0A918UBP8"/>
<evidence type="ECO:0000256" key="7">
    <source>
        <dbReference type="ARBA" id="ARBA00023173"/>
    </source>
</evidence>
<dbReference type="GO" id="GO:0005254">
    <property type="term" value="F:chloride channel activity"/>
    <property type="evidence" value="ECO:0007669"/>
    <property type="project" value="UniProtKB-KW"/>
</dbReference>
<protein>
    <submittedName>
        <fullName evidence="11">Chloride channel protein</fullName>
    </submittedName>
</protein>
<reference evidence="11" key="1">
    <citation type="journal article" date="2014" name="Int. J. Syst. Evol. Microbiol.">
        <title>Complete genome sequence of Corynebacterium casei LMG S-19264T (=DSM 44701T), isolated from a smear-ripened cheese.</title>
        <authorList>
            <consortium name="US DOE Joint Genome Institute (JGI-PGF)"/>
            <person name="Walter F."/>
            <person name="Albersmeier A."/>
            <person name="Kalinowski J."/>
            <person name="Ruckert C."/>
        </authorList>
    </citation>
    <scope>NUCLEOTIDE SEQUENCE</scope>
    <source>
        <strain evidence="11">KCTC 32182</strain>
    </source>
</reference>
<keyword evidence="3 10" id="KW-0812">Transmembrane</keyword>
<keyword evidence="9" id="KW-0407">Ion channel</keyword>
<keyword evidence="8" id="KW-0868">Chloride</keyword>
<dbReference type="PANTHER" id="PTHR43427:SF6">
    <property type="entry name" value="CHLORIDE CHANNEL PROTEIN CLC-E"/>
    <property type="match status" value="1"/>
</dbReference>
<reference evidence="11" key="2">
    <citation type="submission" date="2020-09" db="EMBL/GenBank/DDBJ databases">
        <authorList>
            <person name="Sun Q."/>
            <person name="Kim S."/>
        </authorList>
    </citation>
    <scope>NUCLEOTIDE SEQUENCE</scope>
    <source>
        <strain evidence="11">KCTC 32182</strain>
    </source>
</reference>
<comment type="caution">
    <text evidence="11">The sequence shown here is derived from an EMBL/GenBank/DDBJ whole genome shotgun (WGS) entry which is preliminary data.</text>
</comment>
<dbReference type="PRINTS" id="PR00762">
    <property type="entry name" value="CLCHANNEL"/>
</dbReference>
<feature type="transmembrane region" description="Helical" evidence="10">
    <location>
        <begin position="66"/>
        <end position="85"/>
    </location>
</feature>
<proteinExistence type="predicted"/>
<organism evidence="11 12">
    <name type="scientific">Paludibacterium paludis</name>
    <dbReference type="NCBI Taxonomy" id="1225769"/>
    <lineage>
        <taxon>Bacteria</taxon>
        <taxon>Pseudomonadati</taxon>
        <taxon>Pseudomonadota</taxon>
        <taxon>Betaproteobacteria</taxon>
        <taxon>Neisseriales</taxon>
        <taxon>Chromobacteriaceae</taxon>
        <taxon>Paludibacterium</taxon>
    </lineage>
</organism>
<evidence type="ECO:0000256" key="3">
    <source>
        <dbReference type="ARBA" id="ARBA00022692"/>
    </source>
</evidence>
<keyword evidence="4 10" id="KW-1133">Transmembrane helix</keyword>
<feature type="transmembrane region" description="Helical" evidence="10">
    <location>
        <begin position="286"/>
        <end position="311"/>
    </location>
</feature>
<evidence type="ECO:0000256" key="5">
    <source>
        <dbReference type="ARBA" id="ARBA00023065"/>
    </source>
</evidence>
<keyword evidence="5" id="KW-0406">Ion transport</keyword>
<feature type="transmembrane region" description="Helical" evidence="10">
    <location>
        <begin position="331"/>
        <end position="355"/>
    </location>
</feature>
<evidence type="ECO:0000256" key="9">
    <source>
        <dbReference type="ARBA" id="ARBA00023303"/>
    </source>
</evidence>
<dbReference type="RefSeq" id="WP_189536429.1">
    <property type="nucleotide sequence ID" value="NZ_BMYX01000024.1"/>
</dbReference>
<feature type="transmembrane region" description="Helical" evidence="10">
    <location>
        <begin position="170"/>
        <end position="193"/>
    </location>
</feature>
<keyword evidence="2" id="KW-0813">Transport</keyword>
<dbReference type="CDD" id="cd01034">
    <property type="entry name" value="EriC_like"/>
    <property type="match status" value="1"/>
</dbReference>
<feature type="transmembrane region" description="Helical" evidence="10">
    <location>
        <begin position="243"/>
        <end position="265"/>
    </location>
</feature>
<evidence type="ECO:0000256" key="1">
    <source>
        <dbReference type="ARBA" id="ARBA00004141"/>
    </source>
</evidence>
<evidence type="ECO:0000256" key="2">
    <source>
        <dbReference type="ARBA" id="ARBA00022448"/>
    </source>
</evidence>
<dbReference type="GO" id="GO:0034707">
    <property type="term" value="C:chloride channel complex"/>
    <property type="evidence" value="ECO:0007669"/>
    <property type="project" value="UniProtKB-KW"/>
</dbReference>
<dbReference type="InterPro" id="IPR050368">
    <property type="entry name" value="ClC-type_chloride_channel"/>
</dbReference>
<name>A0A918UBP8_9NEIS</name>